<gene>
    <name evidence="2" type="ORF">DFR67_112192</name>
</gene>
<organism evidence="2 3">
    <name type="scientific">Williamsia limnetica</name>
    <dbReference type="NCBI Taxonomy" id="882452"/>
    <lineage>
        <taxon>Bacteria</taxon>
        <taxon>Bacillati</taxon>
        <taxon>Actinomycetota</taxon>
        <taxon>Actinomycetes</taxon>
        <taxon>Mycobacteriales</taxon>
        <taxon>Nocardiaceae</taxon>
        <taxon>Williamsia</taxon>
    </lineage>
</organism>
<dbReference type="EMBL" id="QJSP01000012">
    <property type="protein sequence ID" value="PYE14730.1"/>
    <property type="molecule type" value="Genomic_DNA"/>
</dbReference>
<comment type="caution">
    <text evidence="2">The sequence shown here is derived from an EMBL/GenBank/DDBJ whole genome shotgun (WGS) entry which is preliminary data.</text>
</comment>
<evidence type="ECO:0000313" key="3">
    <source>
        <dbReference type="Proteomes" id="UP000247591"/>
    </source>
</evidence>
<dbReference type="InterPro" id="IPR023213">
    <property type="entry name" value="CAT-like_dom_sf"/>
</dbReference>
<proteinExistence type="predicted"/>
<dbReference type="InterPro" id="IPR001242">
    <property type="entry name" value="Condensation_dom"/>
</dbReference>
<dbReference type="Proteomes" id="UP000247591">
    <property type="component" value="Unassembled WGS sequence"/>
</dbReference>
<dbReference type="SUPFAM" id="SSF52777">
    <property type="entry name" value="CoA-dependent acyltransferases"/>
    <property type="match status" value="2"/>
</dbReference>
<dbReference type="Gene3D" id="3.30.559.30">
    <property type="entry name" value="Nonribosomal peptide synthetase, condensation domain"/>
    <property type="match status" value="1"/>
</dbReference>
<dbReference type="GO" id="GO:0008610">
    <property type="term" value="P:lipid biosynthetic process"/>
    <property type="evidence" value="ECO:0007669"/>
    <property type="project" value="UniProtKB-ARBA"/>
</dbReference>
<keyword evidence="3" id="KW-1185">Reference proteome</keyword>
<protein>
    <submittedName>
        <fullName evidence="2">Condensation domain-containing protein</fullName>
    </submittedName>
</protein>
<dbReference type="Gene3D" id="3.30.559.10">
    <property type="entry name" value="Chloramphenicol acetyltransferase-like domain"/>
    <property type="match status" value="1"/>
</dbReference>
<reference evidence="2 3" key="1">
    <citation type="submission" date="2018-06" db="EMBL/GenBank/DDBJ databases">
        <title>Genomic Encyclopedia of Type Strains, Phase IV (KMG-IV): sequencing the most valuable type-strain genomes for metagenomic binning, comparative biology and taxonomic classification.</title>
        <authorList>
            <person name="Goeker M."/>
        </authorList>
    </citation>
    <scope>NUCLEOTIDE SEQUENCE [LARGE SCALE GENOMIC DNA]</scope>
    <source>
        <strain evidence="2 3">DSM 45521</strain>
    </source>
</reference>
<accession>A0A318RKY8</accession>
<sequence>MGQLLVGTRKALNVIITAMDWWTPDGGTLLEWHPTAHARRHAAAAPDDAGPLSFLQENHIRACHAARQSGVDHTAYLGSGTDVDGDLDSDALTRALRTFVLRHEGLRTWFDTDGVEVTRHLLDWEAVDFEVTVAGQFTESGQFREYLHGRFEREAVATSWPGFAFGAISRPGGFTLYYGCDHALSDGASQALALAEIAELYDSEITGNAPADFASAPTGSFLEYARLENHLAASCDPGSPAVVEWLDIFESHGGAMPGFPLDMGLEPGETAPVRPIELDLLDAGGIARFDRVCRDAGGTFLSGIYAAVAITEYELADRTDYFGISVLATRLLADFGMAQGWFCNFAPVAFPVAGAGAFTDLIPAALAGYTRAKRLAAVPAQSVIAALLGSGADPADVTASPNLLSYIDFRRFPGHGGQAYDRGVLFTGEGRTANASMWFNRDDDRLYLGSQTPDTTLAQLQIKRYHEHLWSVFDRVVVDGDYPVPGPQPTGVQGEQMRLP</sequence>
<name>A0A318RKY8_WILLI</name>
<dbReference type="GO" id="GO:0003824">
    <property type="term" value="F:catalytic activity"/>
    <property type="evidence" value="ECO:0007669"/>
    <property type="project" value="InterPro"/>
</dbReference>
<feature type="domain" description="Condensation" evidence="1">
    <location>
        <begin position="82"/>
        <end position="384"/>
    </location>
</feature>
<dbReference type="Pfam" id="PF00668">
    <property type="entry name" value="Condensation"/>
    <property type="match status" value="1"/>
</dbReference>
<evidence type="ECO:0000259" key="1">
    <source>
        <dbReference type="Pfam" id="PF00668"/>
    </source>
</evidence>
<evidence type="ECO:0000313" key="2">
    <source>
        <dbReference type="EMBL" id="PYE14730.1"/>
    </source>
</evidence>
<dbReference type="AlphaFoldDB" id="A0A318RKY8"/>